<evidence type="ECO:0000256" key="1">
    <source>
        <dbReference type="ARBA" id="ARBA00001964"/>
    </source>
</evidence>
<dbReference type="PANTHER" id="PTHR47514:SF1">
    <property type="entry name" value="TRANSKETOLASE N-TERMINAL SECTION-RELATED"/>
    <property type="match status" value="1"/>
</dbReference>
<reference evidence="9" key="1">
    <citation type="journal article" date="2020" name="mSystems">
        <title>Genome- and Community-Level Interaction Insights into Carbon Utilization and Element Cycling Functions of Hydrothermarchaeota in Hydrothermal Sediment.</title>
        <authorList>
            <person name="Zhou Z."/>
            <person name="Liu Y."/>
            <person name="Xu W."/>
            <person name="Pan J."/>
            <person name="Luo Z.H."/>
            <person name="Li M."/>
        </authorList>
    </citation>
    <scope>NUCLEOTIDE SEQUENCE [LARGE SCALE GENOMIC DNA]</scope>
    <source>
        <strain evidence="9">SpSt-1116</strain>
    </source>
</reference>
<dbReference type="EMBL" id="DRZC01000014">
    <property type="protein sequence ID" value="HHQ80007.1"/>
    <property type="molecule type" value="Genomic_DNA"/>
</dbReference>
<comment type="catalytic activity">
    <reaction evidence="6">
        <text>a 2-oxocarboxylate + 2 oxidized [2Fe-2S]-[ferredoxin] + CoA = an acyl-CoA + 2 reduced [2Fe-2S]-[ferredoxin] + CO2 + H(+)</text>
        <dbReference type="Rhea" id="RHEA:42316"/>
        <dbReference type="Rhea" id="RHEA-COMP:10000"/>
        <dbReference type="Rhea" id="RHEA-COMP:10001"/>
        <dbReference type="ChEBI" id="CHEBI:15378"/>
        <dbReference type="ChEBI" id="CHEBI:16526"/>
        <dbReference type="ChEBI" id="CHEBI:33737"/>
        <dbReference type="ChEBI" id="CHEBI:33738"/>
        <dbReference type="ChEBI" id="CHEBI:35179"/>
        <dbReference type="ChEBI" id="CHEBI:57287"/>
        <dbReference type="ChEBI" id="CHEBI:58342"/>
        <dbReference type="EC" id="1.2.7.11"/>
    </reaction>
</comment>
<dbReference type="SUPFAM" id="SSF52518">
    <property type="entry name" value="Thiamin diphosphate-binding fold (THDP-binding)"/>
    <property type="match status" value="1"/>
</dbReference>
<gene>
    <name evidence="9" type="ORF">ENM78_00865</name>
</gene>
<dbReference type="Gene3D" id="3.40.50.970">
    <property type="match status" value="1"/>
</dbReference>
<evidence type="ECO:0000259" key="8">
    <source>
        <dbReference type="Pfam" id="PF00456"/>
    </source>
</evidence>
<comment type="cofactor">
    <cofactor evidence="1">
        <name>thiamine diphosphate</name>
        <dbReference type="ChEBI" id="CHEBI:58937"/>
    </cofactor>
</comment>
<evidence type="ECO:0000256" key="6">
    <source>
        <dbReference type="ARBA" id="ARBA00048893"/>
    </source>
</evidence>
<accession>A0A7J3ZIU3</accession>
<evidence type="ECO:0000256" key="4">
    <source>
        <dbReference type="ARBA" id="ARBA00012691"/>
    </source>
</evidence>
<feature type="transmembrane region" description="Helical" evidence="7">
    <location>
        <begin position="67"/>
        <end position="88"/>
    </location>
</feature>
<dbReference type="Pfam" id="PF00456">
    <property type="entry name" value="Transketolase_N"/>
    <property type="match status" value="1"/>
</dbReference>
<keyword evidence="7" id="KW-0812">Transmembrane</keyword>
<keyword evidence="5" id="KW-0786">Thiamine pyrophosphate</keyword>
<evidence type="ECO:0000256" key="2">
    <source>
        <dbReference type="ARBA" id="ARBA00007131"/>
    </source>
</evidence>
<keyword evidence="7" id="KW-0472">Membrane</keyword>
<organism evidence="9">
    <name type="scientific">Fervidicoccus fontis</name>
    <dbReference type="NCBI Taxonomy" id="683846"/>
    <lineage>
        <taxon>Archaea</taxon>
        <taxon>Thermoproteota</taxon>
        <taxon>Thermoprotei</taxon>
        <taxon>Fervidicoccales</taxon>
        <taxon>Fervidicoccaceae</taxon>
        <taxon>Fervidicoccus</taxon>
    </lineage>
</organism>
<evidence type="ECO:0000313" key="9">
    <source>
        <dbReference type="EMBL" id="HHQ80007.1"/>
    </source>
</evidence>
<dbReference type="InterPro" id="IPR005474">
    <property type="entry name" value="Transketolase_N"/>
</dbReference>
<dbReference type="AlphaFoldDB" id="A0A7J3ZIU3"/>
<feature type="domain" description="Transketolase N-terminal" evidence="8">
    <location>
        <begin position="97"/>
        <end position="275"/>
    </location>
</feature>
<keyword evidence="7" id="KW-1133">Transmembrane helix</keyword>
<sequence>MESDEAPIHYSNGGCDATPILNSSPSIDSAPTSLVPPTIEHLKQLNELKTKVRSAISLLQELAQKNLAWHLTSALSSLNIIAAVYGFWIPMGGHVGRRRLAILSKGHCSLALYAWYALEGILDANSIERDFGRPSSTLQAHPEAGKVPGVVVSTGSLGQGLSIANGIAISARLKGESLEVAVLLGDGELDEGQIWEAAATASTLKLDNVIAIVDRNLMQHSGFTESIKSKEPLRDRWASFGWNVMVIQNTIEEIVMGLKAVEAVRGRPTVLLVHPKAGY</sequence>
<comment type="subunit">
    <text evidence="3">Heterodimer composed of an alpha and a beta subunit.</text>
</comment>
<dbReference type="GO" id="GO:0019164">
    <property type="term" value="F:pyruvate synthase activity"/>
    <property type="evidence" value="ECO:0007669"/>
    <property type="project" value="UniProtKB-ARBA"/>
</dbReference>
<dbReference type="PANTHER" id="PTHR47514">
    <property type="entry name" value="TRANSKETOLASE N-TERMINAL SECTION-RELATED"/>
    <property type="match status" value="1"/>
</dbReference>
<name>A0A7J3ZIU3_9CREN</name>
<dbReference type="EC" id="1.2.7.11" evidence="4"/>
<comment type="caution">
    <text evidence="9">The sequence shown here is derived from an EMBL/GenBank/DDBJ whole genome shotgun (WGS) entry which is preliminary data.</text>
</comment>
<dbReference type="GO" id="GO:0018491">
    <property type="term" value="F:2-oxobutyrate synthase activity"/>
    <property type="evidence" value="ECO:0007669"/>
    <property type="project" value="UniProtKB-ARBA"/>
</dbReference>
<comment type="similarity">
    <text evidence="2">Belongs to the transketolase family.</text>
</comment>
<evidence type="ECO:0000256" key="7">
    <source>
        <dbReference type="SAM" id="Phobius"/>
    </source>
</evidence>
<evidence type="ECO:0000256" key="3">
    <source>
        <dbReference type="ARBA" id="ARBA00011631"/>
    </source>
</evidence>
<evidence type="ECO:0000256" key="5">
    <source>
        <dbReference type="ARBA" id="ARBA00023052"/>
    </source>
</evidence>
<dbReference type="InterPro" id="IPR029061">
    <property type="entry name" value="THDP-binding"/>
</dbReference>
<protein>
    <recommendedName>
        <fullName evidence="4">2-oxoacid oxidoreductase (ferredoxin)</fullName>
        <ecNumber evidence="4">1.2.7.11</ecNumber>
    </recommendedName>
</protein>
<proteinExistence type="inferred from homology"/>